<evidence type="ECO:0000313" key="1">
    <source>
        <dbReference type="EMBL" id="KAG6390425.1"/>
    </source>
</evidence>
<protein>
    <submittedName>
        <fullName evidence="1">Uncharacterized protein</fullName>
    </submittedName>
</protein>
<keyword evidence="2" id="KW-1185">Reference proteome</keyword>
<reference evidence="1" key="1">
    <citation type="submission" date="2018-01" db="EMBL/GenBank/DDBJ databases">
        <authorList>
            <person name="Mao J.F."/>
        </authorList>
    </citation>
    <scope>NUCLEOTIDE SEQUENCE</scope>
    <source>
        <strain evidence="1">Huo1</strain>
        <tissue evidence="1">Leaf</tissue>
    </source>
</reference>
<accession>A0A8X8W9B8</accession>
<gene>
    <name evidence="1" type="ORF">SASPL_148159</name>
</gene>
<dbReference type="Proteomes" id="UP000298416">
    <property type="component" value="Unassembled WGS sequence"/>
</dbReference>
<name>A0A8X8W9B8_SALSN</name>
<reference evidence="1" key="2">
    <citation type="submission" date="2020-08" db="EMBL/GenBank/DDBJ databases">
        <title>Plant Genome Project.</title>
        <authorList>
            <person name="Zhang R.-G."/>
        </authorList>
    </citation>
    <scope>NUCLEOTIDE SEQUENCE</scope>
    <source>
        <strain evidence="1">Huo1</strain>
        <tissue evidence="1">Leaf</tissue>
    </source>
</reference>
<comment type="caution">
    <text evidence="1">The sequence shown here is derived from an EMBL/GenBank/DDBJ whole genome shotgun (WGS) entry which is preliminary data.</text>
</comment>
<sequence length="316" mass="35614">MPGPVTEKKATPSLRSLGSRCEPDYQFSVGIRALEGDETSDSSILDEQIANSCVEARVFDCVGDRGTGEEELGDFEDYILETAANKTGDRDADSSDIGSVSNVAIRLPSEKYGSRDRRDTSPDDQPVLYCEDTYLTCSSETNSLAVDERKFTLDSVFDDKSARSCFQWTKEVVMVYYDQWVYNEDEYEDEAPMSCDIEGHRPTLLQYNLVTNKWVFFAYNIPNSLDEMNKRNLIYVSGDILFSIDYSSSWLVYDLSSREVVGNVDVDLPDARLLKLSMSETLMLKVEVVQGKDGDYTATVQMNGVLRVAPYSNMYM</sequence>
<evidence type="ECO:0000313" key="2">
    <source>
        <dbReference type="Proteomes" id="UP000298416"/>
    </source>
</evidence>
<dbReference type="AlphaFoldDB" id="A0A8X8W9B8"/>
<dbReference type="EMBL" id="PNBA02000019">
    <property type="protein sequence ID" value="KAG6390425.1"/>
    <property type="molecule type" value="Genomic_DNA"/>
</dbReference>
<proteinExistence type="predicted"/>
<organism evidence="1">
    <name type="scientific">Salvia splendens</name>
    <name type="common">Scarlet sage</name>
    <dbReference type="NCBI Taxonomy" id="180675"/>
    <lineage>
        <taxon>Eukaryota</taxon>
        <taxon>Viridiplantae</taxon>
        <taxon>Streptophyta</taxon>
        <taxon>Embryophyta</taxon>
        <taxon>Tracheophyta</taxon>
        <taxon>Spermatophyta</taxon>
        <taxon>Magnoliopsida</taxon>
        <taxon>eudicotyledons</taxon>
        <taxon>Gunneridae</taxon>
        <taxon>Pentapetalae</taxon>
        <taxon>asterids</taxon>
        <taxon>lamiids</taxon>
        <taxon>Lamiales</taxon>
        <taxon>Lamiaceae</taxon>
        <taxon>Nepetoideae</taxon>
        <taxon>Mentheae</taxon>
        <taxon>Salviinae</taxon>
        <taxon>Salvia</taxon>
        <taxon>Salvia subgen. Calosphace</taxon>
        <taxon>core Calosphace</taxon>
    </lineage>
</organism>